<accession>A0A450W177</accession>
<dbReference type="AlphaFoldDB" id="A0A450W177"/>
<evidence type="ECO:0000313" key="2">
    <source>
        <dbReference type="EMBL" id="VFJ55681.1"/>
    </source>
</evidence>
<dbReference type="EMBL" id="CAADFA010000162">
    <property type="protein sequence ID" value="VFJ55681.1"/>
    <property type="molecule type" value="Genomic_DNA"/>
</dbReference>
<gene>
    <name evidence="1" type="ORF">BECKFM1743A_GA0114220_101379</name>
    <name evidence="3" type="ORF">BECKFM1743B_GA0114221_101548</name>
    <name evidence="2" type="ORF">BECKFM1743C_GA0114222_101628</name>
</gene>
<dbReference type="EMBL" id="CAADEZ010000137">
    <property type="protein sequence ID" value="VFJ54827.1"/>
    <property type="molecule type" value="Genomic_DNA"/>
</dbReference>
<name>A0A450W177_9GAMM</name>
<evidence type="ECO:0000313" key="1">
    <source>
        <dbReference type="EMBL" id="VFJ54827.1"/>
    </source>
</evidence>
<sequence length="107" mass="11831">MTNLQNPFHGLPLHRLPCILGLSKEKMQASGECYALSVVSSSDKEYRKPTAFDAGMPNLDRWIPGGKTQSSDECAGDFPDGLPELITKTHTFGSLGEEFTAFYDDRF</sequence>
<proteinExistence type="predicted"/>
<dbReference type="EMBL" id="CAADFL010000154">
    <property type="protein sequence ID" value="VFK10779.1"/>
    <property type="molecule type" value="Genomic_DNA"/>
</dbReference>
<organism evidence="3">
    <name type="scientific">Candidatus Kentrum sp. FM</name>
    <dbReference type="NCBI Taxonomy" id="2126340"/>
    <lineage>
        <taxon>Bacteria</taxon>
        <taxon>Pseudomonadati</taxon>
        <taxon>Pseudomonadota</taxon>
        <taxon>Gammaproteobacteria</taxon>
        <taxon>Candidatus Kentrum</taxon>
    </lineage>
</organism>
<protein>
    <submittedName>
        <fullName evidence="3">Uncharacterized protein</fullName>
    </submittedName>
</protein>
<reference evidence="3" key="1">
    <citation type="submission" date="2019-02" db="EMBL/GenBank/DDBJ databases">
        <authorList>
            <person name="Gruber-Vodicka R. H."/>
            <person name="Seah K. B. B."/>
        </authorList>
    </citation>
    <scope>NUCLEOTIDE SEQUENCE</scope>
    <source>
        <strain evidence="1">BECK_BZ163</strain>
        <strain evidence="3">BECK_BZ164</strain>
        <strain evidence="2">BECK_BZ165</strain>
    </source>
</reference>
<evidence type="ECO:0000313" key="3">
    <source>
        <dbReference type="EMBL" id="VFK10779.1"/>
    </source>
</evidence>